<dbReference type="GO" id="GO:0005840">
    <property type="term" value="C:ribosome"/>
    <property type="evidence" value="ECO:0007669"/>
    <property type="project" value="UniProtKB-KW"/>
</dbReference>
<dbReference type="GO" id="GO:0006412">
    <property type="term" value="P:translation"/>
    <property type="evidence" value="ECO:0007669"/>
    <property type="project" value="InterPro"/>
</dbReference>
<sequence length="174" mass="19176">MAAQLSNVSSDLVWEIVRNNNSFLVKRNQAGGVQLSRDPLNLANKNSRKNMEANSFFHQHAGFVNEKAVGISAEGEKGVQVISKKATAVHQPGKAGVKRTFGSHNRKYVYEIQEEDQLMTYKNIANSTAKSGYRPDLREAAVARASAIRKSQRPVKAEPEKKLRGNAAKKAAQE</sequence>
<dbReference type="Pfam" id="PF01778">
    <property type="entry name" value="Ribosomal_L28e"/>
    <property type="match status" value="1"/>
</dbReference>
<dbReference type="AlphaFoldDB" id="A0A423W6F8"/>
<dbReference type="OrthoDB" id="338850at2759"/>
<evidence type="ECO:0000256" key="4">
    <source>
        <dbReference type="SAM" id="MobiDB-lite"/>
    </source>
</evidence>
<feature type="domain" description="Ribosomal eL28/Mak16" evidence="5">
    <location>
        <begin position="12"/>
        <end position="151"/>
    </location>
</feature>
<dbReference type="Gene3D" id="3.30.390.110">
    <property type="match status" value="1"/>
</dbReference>
<evidence type="ECO:0000256" key="2">
    <source>
        <dbReference type="ARBA" id="ARBA00022980"/>
    </source>
</evidence>
<gene>
    <name evidence="6" type="ORF">VSDG_03655</name>
</gene>
<protein>
    <recommendedName>
        <fullName evidence="5">Ribosomal eL28/Mak16 domain-containing protein</fullName>
    </recommendedName>
</protein>
<reference evidence="6 7" key="1">
    <citation type="submission" date="2015-09" db="EMBL/GenBank/DDBJ databases">
        <title>Host preference determinants of Valsa canker pathogens revealed by comparative genomics.</title>
        <authorList>
            <person name="Yin Z."/>
            <person name="Huang L."/>
        </authorList>
    </citation>
    <scope>NUCLEOTIDE SEQUENCE [LARGE SCALE GENOMIC DNA]</scope>
    <source>
        <strain evidence="6 7">YSFL</strain>
    </source>
</reference>
<keyword evidence="7" id="KW-1185">Reference proteome</keyword>
<evidence type="ECO:0000313" key="7">
    <source>
        <dbReference type="Proteomes" id="UP000284375"/>
    </source>
</evidence>
<name>A0A423W6F8_CYTCH</name>
<keyword evidence="2" id="KW-0689">Ribosomal protein</keyword>
<proteinExistence type="inferred from homology"/>
<dbReference type="GO" id="GO:1990904">
    <property type="term" value="C:ribonucleoprotein complex"/>
    <property type="evidence" value="ECO:0007669"/>
    <property type="project" value="UniProtKB-KW"/>
</dbReference>
<dbReference type="PANTHER" id="PTHR10544">
    <property type="entry name" value="60S RIBOSOMAL PROTEIN L28"/>
    <property type="match status" value="1"/>
</dbReference>
<evidence type="ECO:0000259" key="5">
    <source>
        <dbReference type="Pfam" id="PF01778"/>
    </source>
</evidence>
<evidence type="ECO:0000313" key="6">
    <source>
        <dbReference type="EMBL" id="ROV98928.1"/>
    </source>
</evidence>
<dbReference type="EMBL" id="LJZO01000012">
    <property type="protein sequence ID" value="ROV98928.1"/>
    <property type="molecule type" value="Genomic_DNA"/>
</dbReference>
<feature type="region of interest" description="Disordered" evidence="4">
    <location>
        <begin position="144"/>
        <end position="174"/>
    </location>
</feature>
<comment type="similarity">
    <text evidence="1">Belongs to the eukaryotic ribosomal protein eL28 family.</text>
</comment>
<dbReference type="STRING" id="252740.A0A423W6F8"/>
<dbReference type="GO" id="GO:0003735">
    <property type="term" value="F:structural constituent of ribosome"/>
    <property type="evidence" value="ECO:0007669"/>
    <property type="project" value="InterPro"/>
</dbReference>
<evidence type="ECO:0000256" key="1">
    <source>
        <dbReference type="ARBA" id="ARBA00007926"/>
    </source>
</evidence>
<organism evidence="6 7">
    <name type="scientific">Cytospora chrysosperma</name>
    <name type="common">Cytospora canker fungus</name>
    <name type="synonym">Sphaeria chrysosperma</name>
    <dbReference type="NCBI Taxonomy" id="252740"/>
    <lineage>
        <taxon>Eukaryota</taxon>
        <taxon>Fungi</taxon>
        <taxon>Dikarya</taxon>
        <taxon>Ascomycota</taxon>
        <taxon>Pezizomycotina</taxon>
        <taxon>Sordariomycetes</taxon>
        <taxon>Sordariomycetidae</taxon>
        <taxon>Diaporthales</taxon>
        <taxon>Cytosporaceae</taxon>
        <taxon>Cytospora</taxon>
    </lineage>
</organism>
<dbReference type="InterPro" id="IPR029004">
    <property type="entry name" value="Ribosomal_eL28/Mak16"/>
</dbReference>
<dbReference type="Proteomes" id="UP000284375">
    <property type="component" value="Unassembled WGS sequence"/>
</dbReference>
<keyword evidence="3" id="KW-0687">Ribonucleoprotein</keyword>
<accession>A0A423W6F8</accession>
<dbReference type="InterPro" id="IPR002672">
    <property type="entry name" value="Ribosomal_eL28"/>
</dbReference>
<evidence type="ECO:0000256" key="3">
    <source>
        <dbReference type="ARBA" id="ARBA00023274"/>
    </source>
</evidence>
<comment type="caution">
    <text evidence="6">The sequence shown here is derived from an EMBL/GenBank/DDBJ whole genome shotgun (WGS) entry which is preliminary data.</text>
</comment>